<gene>
    <name evidence="1" type="ORF">DSO57_1034241</name>
</gene>
<comment type="caution">
    <text evidence="1">The sequence shown here is derived from an EMBL/GenBank/DDBJ whole genome shotgun (WGS) entry which is preliminary data.</text>
</comment>
<evidence type="ECO:0000313" key="1">
    <source>
        <dbReference type="EMBL" id="KAJ9087342.1"/>
    </source>
</evidence>
<sequence>MENEEDLSCIIIEDDTSEDALKAPIRSFGNDPLDQNVLSSPNYTGGIIYGGYDDPNEPCNYLEELPTGYYMANFLNDLNPSSEHFDLARNEGPDEFPKLGTPVLSTPSPKLAFFSPGTATCPGSEVVDLTTPIKNFKKSTVLKRSKNILEEPKSPLKRQKSHPEAERHSSSLEKSAELI</sequence>
<keyword evidence="2" id="KW-1185">Reference proteome</keyword>
<dbReference type="Proteomes" id="UP001165960">
    <property type="component" value="Unassembled WGS sequence"/>
</dbReference>
<protein>
    <submittedName>
        <fullName evidence="1">Uncharacterized protein</fullName>
    </submittedName>
</protein>
<accession>A0ACC2UKP4</accession>
<organism evidence="1 2">
    <name type="scientific">Entomophthora muscae</name>
    <dbReference type="NCBI Taxonomy" id="34485"/>
    <lineage>
        <taxon>Eukaryota</taxon>
        <taxon>Fungi</taxon>
        <taxon>Fungi incertae sedis</taxon>
        <taxon>Zoopagomycota</taxon>
        <taxon>Entomophthoromycotina</taxon>
        <taxon>Entomophthoromycetes</taxon>
        <taxon>Entomophthorales</taxon>
        <taxon>Entomophthoraceae</taxon>
        <taxon>Entomophthora</taxon>
    </lineage>
</organism>
<reference evidence="1" key="1">
    <citation type="submission" date="2022-04" db="EMBL/GenBank/DDBJ databases">
        <title>Genome of the entomopathogenic fungus Entomophthora muscae.</title>
        <authorList>
            <person name="Elya C."/>
            <person name="Lovett B.R."/>
            <person name="Lee E."/>
            <person name="Macias A.M."/>
            <person name="Hajek A.E."/>
            <person name="De Bivort B.L."/>
            <person name="Kasson M.T."/>
            <person name="De Fine Licht H.H."/>
            <person name="Stajich J.E."/>
        </authorList>
    </citation>
    <scope>NUCLEOTIDE SEQUENCE</scope>
    <source>
        <strain evidence="1">Berkeley</strain>
    </source>
</reference>
<dbReference type="EMBL" id="QTSX02000282">
    <property type="protein sequence ID" value="KAJ9087342.1"/>
    <property type="molecule type" value="Genomic_DNA"/>
</dbReference>
<proteinExistence type="predicted"/>
<evidence type="ECO:0000313" key="2">
    <source>
        <dbReference type="Proteomes" id="UP001165960"/>
    </source>
</evidence>
<name>A0ACC2UKP4_9FUNG</name>